<feature type="transmembrane region" description="Helical" evidence="2">
    <location>
        <begin position="136"/>
        <end position="156"/>
    </location>
</feature>
<feature type="coiled-coil region" evidence="1">
    <location>
        <begin position="189"/>
        <end position="219"/>
    </location>
</feature>
<sequence>MNDRSLDGATSRFLYFLSSQNDNWRQSASRDTHIGVNEIRMRESSKAPFDDERARQVAHSWGFELVDKIKTSGRYYWKVRRMDAPSADIIGGPKRELVRANPAAQAEAKRVLQETGVNVLDPEECYRIEEEASKQLASAVGGAWGVSCLGSLTMVFGGFGALFFSTFAVSIPLLVLAAASLAGMIRSNISRARNKREFKEKHLANAEAIRRVVRVAEEELRAGWRPTPNESLS</sequence>
<keyword evidence="2" id="KW-1133">Transmembrane helix</keyword>
<evidence type="ECO:0000256" key="2">
    <source>
        <dbReference type="SAM" id="Phobius"/>
    </source>
</evidence>
<accession>A0ABS9T3Y2</accession>
<reference evidence="3" key="1">
    <citation type="submission" date="2022-03" db="EMBL/GenBank/DDBJ databases">
        <authorList>
            <person name="Santos J.D.N."/>
            <person name="Kallscheuer N."/>
            <person name="Jogler C."/>
            <person name="Lage O.M."/>
        </authorList>
    </citation>
    <scope>NUCLEOTIDE SEQUENCE</scope>
    <source>
        <strain evidence="3">M600PL45_2</strain>
    </source>
</reference>
<evidence type="ECO:0000256" key="1">
    <source>
        <dbReference type="SAM" id="Coils"/>
    </source>
</evidence>
<proteinExistence type="predicted"/>
<evidence type="ECO:0000313" key="3">
    <source>
        <dbReference type="EMBL" id="MCH6163244.1"/>
    </source>
</evidence>
<feature type="transmembrane region" description="Helical" evidence="2">
    <location>
        <begin position="162"/>
        <end position="185"/>
    </location>
</feature>
<dbReference type="RefSeq" id="WP_241062073.1">
    <property type="nucleotide sequence ID" value="NZ_JAKWJU010000002.1"/>
</dbReference>
<keyword evidence="2" id="KW-0812">Transmembrane</keyword>
<keyword evidence="1" id="KW-0175">Coiled coil</keyword>
<dbReference type="Proteomes" id="UP001166784">
    <property type="component" value="Unassembled WGS sequence"/>
</dbReference>
<evidence type="ECO:0000313" key="4">
    <source>
        <dbReference type="Proteomes" id="UP001166784"/>
    </source>
</evidence>
<organism evidence="3 4">
    <name type="scientific">Streptomyces marispadix</name>
    <dbReference type="NCBI Taxonomy" id="2922868"/>
    <lineage>
        <taxon>Bacteria</taxon>
        <taxon>Bacillati</taxon>
        <taxon>Actinomycetota</taxon>
        <taxon>Actinomycetes</taxon>
        <taxon>Kitasatosporales</taxon>
        <taxon>Streptomycetaceae</taxon>
        <taxon>Streptomyces</taxon>
    </lineage>
</organism>
<keyword evidence="2" id="KW-0472">Membrane</keyword>
<protein>
    <submittedName>
        <fullName evidence="3">Uncharacterized protein</fullName>
    </submittedName>
</protein>
<dbReference type="EMBL" id="JAKWJU010000002">
    <property type="protein sequence ID" value="MCH6163244.1"/>
    <property type="molecule type" value="Genomic_DNA"/>
</dbReference>
<name>A0ABS9T3Y2_9ACTN</name>
<comment type="caution">
    <text evidence="3">The sequence shown here is derived from an EMBL/GenBank/DDBJ whole genome shotgun (WGS) entry which is preliminary data.</text>
</comment>
<gene>
    <name evidence="3" type="ORF">MMA15_23485</name>
</gene>
<keyword evidence="4" id="KW-1185">Reference proteome</keyword>
<reference evidence="3" key="2">
    <citation type="journal article" date="2023" name="Int. J. Syst. Evol. Microbiol.">
        <title>Streptomyces marispadix sp. nov., isolated from marine beach sediment of the Northern Coast of Portugal.</title>
        <authorList>
            <person name="dos Santos J.D.N."/>
            <person name="Vitorino I.R."/>
            <person name="Kallscheuer N."/>
            <person name="Srivastava A."/>
            <person name="Krautwurst S."/>
            <person name="Marz M."/>
            <person name="Jogler C."/>
            <person name="Lobo Da Cunha A."/>
            <person name="Catita J."/>
            <person name="Goncalves H."/>
            <person name="Gonzalez I."/>
            <person name="Reyes F."/>
            <person name="Lage O.M."/>
        </authorList>
    </citation>
    <scope>NUCLEOTIDE SEQUENCE</scope>
    <source>
        <strain evidence="3">M600PL45_2</strain>
    </source>
</reference>